<evidence type="ECO:0000313" key="1">
    <source>
        <dbReference type="EMBL" id="KAJ3546279.1"/>
    </source>
</evidence>
<sequence>MTCDVGETNPDIAGLGILISFATQAGLSIILSCISLVLWKNLATSLLVKRNTNPLYSPYEDIKQLSIYAEALMGVVRSRQDVEAQYESAKDARRTLKRRISMCDLQIFNALALLLAALIQWRSLSLYHLHIVYDTASFTMISACASFICMPLHDVRLSQKLFLAAYFCIFMSFTAVFSLRLGQWDINKPGHCYVIPVGPRSSFDLLFDEIYILITAQYSAITIILGYRSSQTLPSELHQKLEQPMTSSIVKAAKLLRLEKFLSGLDAFKQRFLSIMKFMARITDVSNLSRRQRLVRYILIAALILLFLTPVLAGFLALWYLNVIFVRGKQEDIASYIAIVSLVQGTIHLGVAIALRIRNKKELHGDSESTWGFGQIISLLLLAGTLTECIRGISDYRKAEKLKKNEEQEGNNE</sequence>
<organism evidence="1 2">
    <name type="scientific">Fusarium decemcellulare</name>
    <dbReference type="NCBI Taxonomy" id="57161"/>
    <lineage>
        <taxon>Eukaryota</taxon>
        <taxon>Fungi</taxon>
        <taxon>Dikarya</taxon>
        <taxon>Ascomycota</taxon>
        <taxon>Pezizomycotina</taxon>
        <taxon>Sordariomycetes</taxon>
        <taxon>Hypocreomycetidae</taxon>
        <taxon>Hypocreales</taxon>
        <taxon>Nectriaceae</taxon>
        <taxon>Fusarium</taxon>
        <taxon>Fusarium decemcellulare species complex</taxon>
    </lineage>
</organism>
<keyword evidence="2" id="KW-1185">Reference proteome</keyword>
<comment type="caution">
    <text evidence="1">The sequence shown here is derived from an EMBL/GenBank/DDBJ whole genome shotgun (WGS) entry which is preliminary data.</text>
</comment>
<reference evidence="1" key="1">
    <citation type="submission" date="2022-08" db="EMBL/GenBank/DDBJ databases">
        <title>Genome Sequence of Fusarium decemcellulare.</title>
        <authorList>
            <person name="Buettner E."/>
        </authorList>
    </citation>
    <scope>NUCLEOTIDE SEQUENCE</scope>
    <source>
        <strain evidence="1">Babe19</strain>
    </source>
</reference>
<dbReference type="EMBL" id="JANRMS010000119">
    <property type="protein sequence ID" value="KAJ3546279.1"/>
    <property type="molecule type" value="Genomic_DNA"/>
</dbReference>
<gene>
    <name evidence="1" type="ORF">NM208_g2091</name>
</gene>
<proteinExistence type="predicted"/>
<name>A0ACC1STV1_9HYPO</name>
<protein>
    <submittedName>
        <fullName evidence="1">Uncharacterized protein</fullName>
    </submittedName>
</protein>
<dbReference type="Proteomes" id="UP001148629">
    <property type="component" value="Unassembled WGS sequence"/>
</dbReference>
<accession>A0ACC1STV1</accession>
<evidence type="ECO:0000313" key="2">
    <source>
        <dbReference type="Proteomes" id="UP001148629"/>
    </source>
</evidence>